<sequence>MCQARGDGESEAGATVLARRRGVGLFEGLKQSRALIVGDTDTGVLDLEAHQQFVILLFEQSGAQGNPTVVGELDRVARVIEQCLAQPRRVAAQAQRHGITFEVDPQALAACRFADDRRDAVENRREMEIRAFHLQSAGFDLGQVEDIADDGEEVLRGAVDLVESLGLCRRRSGTPQKVRQADDGVQRRADLVTHVGQERALRLVRGLGRLGPAREFRLHLGDLTLAPAALAVVDHRRPAEEELSCGIAHQVGADQHRQDTAVLAQPVKSQITYAAGTAEVGKVQTEQRAAFGGHELADLVADELFPGVAEQVEFSLVDRDDRPVGGQRVIAAGCAIVEVGDFLGALRQCEICFRQFGGPFGDQLFEVMAMASEFVAH</sequence>
<evidence type="ECO:0000313" key="1">
    <source>
        <dbReference type="EMBL" id="KFB73137.1"/>
    </source>
</evidence>
<dbReference type="Proteomes" id="UP000020077">
    <property type="component" value="Unassembled WGS sequence"/>
</dbReference>
<gene>
    <name evidence="1" type="ORF">AW09_001621</name>
</gene>
<reference evidence="1 2" key="1">
    <citation type="submission" date="2014-02" db="EMBL/GenBank/DDBJ databases">
        <title>Expanding our view of genomic diversity in Candidatus Accumulibacter clades.</title>
        <authorList>
            <person name="Skennerton C.T."/>
            <person name="Barr J.J."/>
            <person name="Slater F.R."/>
            <person name="Bond P.L."/>
            <person name="Tyson G.W."/>
        </authorList>
    </citation>
    <scope>NUCLEOTIDE SEQUENCE [LARGE SCALE GENOMIC DNA]</scope>
    <source>
        <strain evidence="2">BA-91</strain>
    </source>
</reference>
<dbReference type="AntiFam" id="ANF00201">
    <property type="entry name" value="Shadow ORF (opposite gacS)"/>
</dbReference>
<comment type="caution">
    <text evidence="1">The sequence shown here is derived from an EMBL/GenBank/DDBJ whole genome shotgun (WGS) entry which is preliminary data.</text>
</comment>
<evidence type="ECO:0000313" key="2">
    <source>
        <dbReference type="Proteomes" id="UP000020077"/>
    </source>
</evidence>
<name>A0A080LWK5_9PROT</name>
<organism evidence="1 2">
    <name type="scientific">Candidatus Accumulibacter phosphatis</name>
    <dbReference type="NCBI Taxonomy" id="327160"/>
    <lineage>
        <taxon>Bacteria</taxon>
        <taxon>Pseudomonadati</taxon>
        <taxon>Pseudomonadota</taxon>
        <taxon>Betaproteobacteria</taxon>
        <taxon>Candidatus Accumulibacter</taxon>
    </lineage>
</organism>
<protein>
    <submittedName>
        <fullName evidence="1">Uncharacterized protein</fullName>
    </submittedName>
</protein>
<dbReference type="EMBL" id="JDVG02000279">
    <property type="protein sequence ID" value="KFB73137.1"/>
    <property type="molecule type" value="Genomic_DNA"/>
</dbReference>
<accession>A0A080LWK5</accession>
<proteinExistence type="predicted"/>
<dbReference type="AlphaFoldDB" id="A0A080LWK5"/>